<dbReference type="STRING" id="78410.A0A0P7BKS0"/>
<gene>
    <name evidence="3" type="ORF">AK830_g604</name>
</gene>
<feature type="compositionally biased region" description="Basic and acidic residues" evidence="1">
    <location>
        <begin position="13"/>
        <end position="22"/>
    </location>
</feature>
<name>A0A0P7BKS0_9HYPO</name>
<protein>
    <submittedName>
        <fullName evidence="3">Uncharacterized protein</fullName>
    </submittedName>
</protein>
<sequence length="423" mass="48566">MDHNTRTTSFEKQTAKTKETAPKSKTRSSSLLMISSGMTFLAAIPQRAGTTTSMRSSTRRSLPFNETLKDHSDEFFELHHSRLVVEIRVLVERAFCPTGRPNIYPWLESYPEQFLKLVELVARPDPHAGLWARLLRDGAERSCLLQAIITKIIDTKVFSSLLFGADHEHQNILQSTDASLVNAEGFRRSYVRAQTNRLYLRSKRGLPPLFWEEIDRLCTQVFVLVVPVFSWTSKIQGWESPSAQELHQWLHDVIAYAGWLNICNRLSPAIIVSDWIKPGTLYDLNQVNLAHEVYVHSKEAAQKRVEMLSPAMGYNTTARVKISVGPEVFRYRPAKNEMEMEGVAKYTIMRPHVVYYEGRELDQDEEETFVNLPTYIIWLRDEKTMPHHAALAIMIIAALSLWVSFTSSGQRVWRLIQWCISQG</sequence>
<evidence type="ECO:0000313" key="3">
    <source>
        <dbReference type="EMBL" id="KPM45866.1"/>
    </source>
</evidence>
<feature type="compositionally biased region" description="Polar residues" evidence="1">
    <location>
        <begin position="1"/>
        <end position="12"/>
    </location>
</feature>
<accession>A0A0P7BKS0</accession>
<dbReference type="AlphaFoldDB" id="A0A0P7BKS0"/>
<comment type="caution">
    <text evidence="3">The sequence shown here is derived from an EMBL/GenBank/DDBJ whole genome shotgun (WGS) entry which is preliminary data.</text>
</comment>
<feature type="region of interest" description="Disordered" evidence="1">
    <location>
        <begin position="1"/>
        <end position="28"/>
    </location>
</feature>
<dbReference type="EMBL" id="LKCW01000004">
    <property type="protein sequence ID" value="KPM45866.1"/>
    <property type="molecule type" value="Genomic_DNA"/>
</dbReference>
<organism evidence="3 4">
    <name type="scientific">Neonectria ditissima</name>
    <dbReference type="NCBI Taxonomy" id="78410"/>
    <lineage>
        <taxon>Eukaryota</taxon>
        <taxon>Fungi</taxon>
        <taxon>Dikarya</taxon>
        <taxon>Ascomycota</taxon>
        <taxon>Pezizomycotina</taxon>
        <taxon>Sordariomycetes</taxon>
        <taxon>Hypocreomycetidae</taxon>
        <taxon>Hypocreales</taxon>
        <taxon>Nectriaceae</taxon>
        <taxon>Neonectria</taxon>
    </lineage>
</organism>
<feature type="transmembrane region" description="Helical" evidence="2">
    <location>
        <begin position="385"/>
        <end position="405"/>
    </location>
</feature>
<evidence type="ECO:0000256" key="1">
    <source>
        <dbReference type="SAM" id="MobiDB-lite"/>
    </source>
</evidence>
<evidence type="ECO:0000313" key="4">
    <source>
        <dbReference type="Proteomes" id="UP000050424"/>
    </source>
</evidence>
<keyword evidence="2" id="KW-0472">Membrane</keyword>
<keyword evidence="2" id="KW-1133">Transmembrane helix</keyword>
<evidence type="ECO:0000256" key="2">
    <source>
        <dbReference type="SAM" id="Phobius"/>
    </source>
</evidence>
<keyword evidence="2" id="KW-0812">Transmembrane</keyword>
<dbReference type="OrthoDB" id="4749307at2759"/>
<dbReference type="Proteomes" id="UP000050424">
    <property type="component" value="Unassembled WGS sequence"/>
</dbReference>
<reference evidence="3 4" key="1">
    <citation type="submission" date="2015-09" db="EMBL/GenBank/DDBJ databases">
        <title>Draft genome of a European isolate of the apple canker pathogen Neonectria ditissima.</title>
        <authorList>
            <person name="Gomez-Cortecero A."/>
            <person name="Harrison R.J."/>
            <person name="Armitage A.D."/>
        </authorList>
    </citation>
    <scope>NUCLEOTIDE SEQUENCE [LARGE SCALE GENOMIC DNA]</scope>
    <source>
        <strain evidence="3 4">R09/05</strain>
    </source>
</reference>
<keyword evidence="4" id="KW-1185">Reference proteome</keyword>
<proteinExistence type="predicted"/>